<keyword evidence="2" id="KW-0732">Signal</keyword>
<evidence type="ECO:0000256" key="1">
    <source>
        <dbReference type="SAM" id="MobiDB-lite"/>
    </source>
</evidence>
<organism evidence="3 4">
    <name type="scientific">Plantactinospora solaniradicis</name>
    <dbReference type="NCBI Taxonomy" id="1723736"/>
    <lineage>
        <taxon>Bacteria</taxon>
        <taxon>Bacillati</taxon>
        <taxon>Actinomycetota</taxon>
        <taxon>Actinomycetes</taxon>
        <taxon>Micromonosporales</taxon>
        <taxon>Micromonosporaceae</taxon>
        <taxon>Plantactinospora</taxon>
    </lineage>
</organism>
<feature type="signal peptide" evidence="2">
    <location>
        <begin position="1"/>
        <end position="23"/>
    </location>
</feature>
<dbReference type="PROSITE" id="PS51257">
    <property type="entry name" value="PROKAR_LIPOPROTEIN"/>
    <property type="match status" value="1"/>
</dbReference>
<reference evidence="4" key="1">
    <citation type="journal article" date="2019" name="Int. J. Syst. Evol. Microbiol.">
        <title>The Global Catalogue of Microorganisms (GCM) 10K type strain sequencing project: providing services to taxonomists for standard genome sequencing and annotation.</title>
        <authorList>
            <consortium name="The Broad Institute Genomics Platform"/>
            <consortium name="The Broad Institute Genome Sequencing Center for Infectious Disease"/>
            <person name="Wu L."/>
            <person name="Ma J."/>
        </authorList>
    </citation>
    <scope>NUCLEOTIDE SEQUENCE [LARGE SCALE GENOMIC DNA]</scope>
    <source>
        <strain evidence="4">ZS-35-S2</strain>
    </source>
</reference>
<evidence type="ECO:0000313" key="4">
    <source>
        <dbReference type="Proteomes" id="UP001596203"/>
    </source>
</evidence>
<proteinExistence type="predicted"/>
<feature type="region of interest" description="Disordered" evidence="1">
    <location>
        <begin position="27"/>
        <end position="48"/>
    </location>
</feature>
<keyword evidence="4" id="KW-1185">Reference proteome</keyword>
<evidence type="ECO:0008006" key="5">
    <source>
        <dbReference type="Google" id="ProtNLM"/>
    </source>
</evidence>
<dbReference type="RefSeq" id="WP_377418554.1">
    <property type="nucleotide sequence ID" value="NZ_JBHSPR010000007.1"/>
</dbReference>
<dbReference type="Proteomes" id="UP001596203">
    <property type="component" value="Unassembled WGS sequence"/>
</dbReference>
<feature type="compositionally biased region" description="Gly residues" evidence="1">
    <location>
        <begin position="27"/>
        <end position="41"/>
    </location>
</feature>
<protein>
    <recommendedName>
        <fullName evidence="5">DUF4439 domain-containing protein</fullName>
    </recommendedName>
</protein>
<sequence length="305" mass="30826">MRTWRGVRITCLGVVLLLAAACAREGSGAGDDGPGGSGGDPGPADPNGVVLRVEHVGGFVAPAARLTRVPIVTVYADGRVITEGPHLAIYPGPALPNLQQQRIPLDEVDKLIEQAQAAGVGSAAAADFGRPSVTDMPSTRFTVSSATGTEELEVYALSEGTQGAGGLTEAQRTARTELQKLITVLTDLAGTLGPDTVEAAKPYQAEAVAAVASPWQADDNGIAAPPEVAWPGPALPGSPAAPGLDQGCVDVRGAEATALLDAAALGGAAAKANARTPWTSGGKRWLVSLRPLLPDEAGCADLPVD</sequence>
<feature type="chain" id="PRO_5045103161" description="DUF4439 domain-containing protein" evidence="2">
    <location>
        <begin position="24"/>
        <end position="305"/>
    </location>
</feature>
<name>A0ABW1K3P2_9ACTN</name>
<evidence type="ECO:0000256" key="2">
    <source>
        <dbReference type="SAM" id="SignalP"/>
    </source>
</evidence>
<comment type="caution">
    <text evidence="3">The sequence shown here is derived from an EMBL/GenBank/DDBJ whole genome shotgun (WGS) entry which is preliminary data.</text>
</comment>
<dbReference type="EMBL" id="JBHSPR010000007">
    <property type="protein sequence ID" value="MFC6015871.1"/>
    <property type="molecule type" value="Genomic_DNA"/>
</dbReference>
<accession>A0ABW1K3P2</accession>
<gene>
    <name evidence="3" type="ORF">ACFP2T_06660</name>
</gene>
<evidence type="ECO:0000313" key="3">
    <source>
        <dbReference type="EMBL" id="MFC6015871.1"/>
    </source>
</evidence>